<comment type="caution">
    <text evidence="1">The sequence shown here is derived from an EMBL/GenBank/DDBJ whole genome shotgun (WGS) entry which is preliminary data.</text>
</comment>
<accession>A0A9W8HBQ1</accession>
<dbReference type="Proteomes" id="UP001140217">
    <property type="component" value="Unassembled WGS sequence"/>
</dbReference>
<dbReference type="AlphaFoldDB" id="A0A9W8HBQ1"/>
<sequence>MPAHPPAAPARRLVLGLEKGLAACAAEATAYGRCVAASIETVDRHACQAQFQTFRACVQRVLGRRW</sequence>
<evidence type="ECO:0000313" key="2">
    <source>
        <dbReference type="Proteomes" id="UP001140217"/>
    </source>
</evidence>
<proteinExistence type="predicted"/>
<dbReference type="InterPro" id="IPR034595">
    <property type="entry name" value="NDUFAF8"/>
</dbReference>
<keyword evidence="2" id="KW-1185">Reference proteome</keyword>
<dbReference type="GO" id="GO:0032981">
    <property type="term" value="P:mitochondrial respiratory chain complex I assembly"/>
    <property type="evidence" value="ECO:0007669"/>
    <property type="project" value="InterPro"/>
</dbReference>
<protein>
    <submittedName>
        <fullName evidence="1">Uncharacterized protein</fullName>
    </submittedName>
</protein>
<dbReference type="PANTHER" id="PTHR34561:SF1">
    <property type="entry name" value="NADH DEHYDROGENASE [UBIQUINONE] 1 ALPHA SUBCOMPLEX ASSEMBLY FACTOR 8"/>
    <property type="match status" value="1"/>
</dbReference>
<organism evidence="1 2">
    <name type="scientific">Coemansia javaensis</name>
    <dbReference type="NCBI Taxonomy" id="2761396"/>
    <lineage>
        <taxon>Eukaryota</taxon>
        <taxon>Fungi</taxon>
        <taxon>Fungi incertae sedis</taxon>
        <taxon>Zoopagomycota</taxon>
        <taxon>Kickxellomycotina</taxon>
        <taxon>Kickxellomycetes</taxon>
        <taxon>Kickxellales</taxon>
        <taxon>Kickxellaceae</taxon>
        <taxon>Coemansia</taxon>
    </lineage>
</organism>
<name>A0A9W8HBQ1_9FUNG</name>
<dbReference type="EMBL" id="JANBUL010000108">
    <property type="protein sequence ID" value="KAJ2781315.1"/>
    <property type="molecule type" value="Genomic_DNA"/>
</dbReference>
<gene>
    <name evidence="1" type="ORF">H4R18_002943</name>
</gene>
<dbReference type="OrthoDB" id="3821113at2759"/>
<dbReference type="PANTHER" id="PTHR34561">
    <property type="entry name" value="NADH DEHYDROGENASE [UBIQUINONE] 1 ALPHA SUBCOMPLEX ASSEMBLY FACTOR 8"/>
    <property type="match status" value="1"/>
</dbReference>
<reference evidence="1" key="1">
    <citation type="submission" date="2022-07" db="EMBL/GenBank/DDBJ databases">
        <title>Phylogenomic reconstructions and comparative analyses of Kickxellomycotina fungi.</title>
        <authorList>
            <person name="Reynolds N.K."/>
            <person name="Stajich J.E."/>
            <person name="Barry K."/>
            <person name="Grigoriev I.V."/>
            <person name="Crous P."/>
            <person name="Smith M.E."/>
        </authorList>
    </citation>
    <scope>NUCLEOTIDE SEQUENCE</scope>
    <source>
        <strain evidence="1">NBRC 105414</strain>
    </source>
</reference>
<dbReference type="GO" id="GO:0005739">
    <property type="term" value="C:mitochondrion"/>
    <property type="evidence" value="ECO:0007669"/>
    <property type="project" value="InterPro"/>
</dbReference>
<evidence type="ECO:0000313" key="1">
    <source>
        <dbReference type="EMBL" id="KAJ2781315.1"/>
    </source>
</evidence>